<dbReference type="PIRSF" id="PIRSF016487">
    <property type="entry name" value="CYTH_UCP016487"/>
    <property type="match status" value="1"/>
</dbReference>
<dbReference type="InterPro" id="IPR012042">
    <property type="entry name" value="NeuTTM/CthTTM-like"/>
</dbReference>
<sequence>MAIEIERKFLIDQEKWEQLEKPGPMHLRQGYIFSDENKTIRVRVADDQAYITIKGSTTGMSRSEFEYRIPVADAAQMLDSLAVSELEKYRYNIAYAGKLWEVDVFLGHNEGLVVAEIELDSEDEQFELPPWVTTEVTGDKRYYNSKLSTNPFKSWG</sequence>
<gene>
    <name evidence="3" type="ORF">LX99_01149</name>
</gene>
<dbReference type="PANTHER" id="PTHR40114:SF1">
    <property type="entry name" value="SLR0698 PROTEIN"/>
    <property type="match status" value="1"/>
</dbReference>
<feature type="active site" description="Proton acceptor" evidence="1">
    <location>
        <position position="31"/>
    </location>
</feature>
<evidence type="ECO:0000313" key="4">
    <source>
        <dbReference type="Proteomes" id="UP000245678"/>
    </source>
</evidence>
<comment type="caution">
    <text evidence="3">The sequence shown here is derived from an EMBL/GenBank/DDBJ whole genome shotgun (WGS) entry which is preliminary data.</text>
</comment>
<evidence type="ECO:0000313" key="3">
    <source>
        <dbReference type="EMBL" id="PWK78701.1"/>
    </source>
</evidence>
<feature type="domain" description="CYTH" evidence="2">
    <location>
        <begin position="2"/>
        <end position="149"/>
    </location>
</feature>
<dbReference type="InterPro" id="IPR033469">
    <property type="entry name" value="CYTH-like_dom_sf"/>
</dbReference>
<evidence type="ECO:0000256" key="1">
    <source>
        <dbReference type="PIRSR" id="PIRSR016487-1"/>
    </source>
</evidence>
<dbReference type="SMART" id="SM01118">
    <property type="entry name" value="CYTH"/>
    <property type="match status" value="1"/>
</dbReference>
<dbReference type="SUPFAM" id="SSF55154">
    <property type="entry name" value="CYTH-like phosphatases"/>
    <property type="match status" value="1"/>
</dbReference>
<name>A0A316HF79_9SPHI</name>
<dbReference type="PANTHER" id="PTHR40114">
    <property type="entry name" value="SLR0698 PROTEIN"/>
    <property type="match status" value="1"/>
</dbReference>
<accession>A0A316HF79</accession>
<dbReference type="Gene3D" id="2.40.320.10">
    <property type="entry name" value="Hypothetical Protein Pfu-838710-001"/>
    <property type="match status" value="1"/>
</dbReference>
<dbReference type="Pfam" id="PF01928">
    <property type="entry name" value="CYTH"/>
    <property type="match status" value="1"/>
</dbReference>
<organism evidence="3 4">
    <name type="scientific">Mucilaginibacter oryzae</name>
    <dbReference type="NCBI Taxonomy" id="468058"/>
    <lineage>
        <taxon>Bacteria</taxon>
        <taxon>Pseudomonadati</taxon>
        <taxon>Bacteroidota</taxon>
        <taxon>Sphingobacteriia</taxon>
        <taxon>Sphingobacteriales</taxon>
        <taxon>Sphingobacteriaceae</taxon>
        <taxon>Mucilaginibacter</taxon>
    </lineage>
</organism>
<dbReference type="InterPro" id="IPR023577">
    <property type="entry name" value="CYTH_domain"/>
</dbReference>
<dbReference type="EMBL" id="QGHA01000002">
    <property type="protein sequence ID" value="PWK78701.1"/>
    <property type="molecule type" value="Genomic_DNA"/>
</dbReference>
<keyword evidence="4" id="KW-1185">Reference proteome</keyword>
<dbReference type="Proteomes" id="UP000245678">
    <property type="component" value="Unassembled WGS sequence"/>
</dbReference>
<evidence type="ECO:0000259" key="2">
    <source>
        <dbReference type="PROSITE" id="PS51707"/>
    </source>
</evidence>
<dbReference type="PROSITE" id="PS51707">
    <property type="entry name" value="CYTH"/>
    <property type="match status" value="1"/>
</dbReference>
<proteinExistence type="predicted"/>
<reference evidence="3 4" key="1">
    <citation type="submission" date="2018-05" db="EMBL/GenBank/DDBJ databases">
        <title>Genomic Encyclopedia of Archaeal and Bacterial Type Strains, Phase II (KMG-II): from individual species to whole genera.</title>
        <authorList>
            <person name="Goeker M."/>
        </authorList>
    </citation>
    <scope>NUCLEOTIDE SEQUENCE [LARGE SCALE GENOMIC DNA]</scope>
    <source>
        <strain evidence="3 4">DSM 19975</strain>
    </source>
</reference>
<dbReference type="AlphaFoldDB" id="A0A316HF79"/>
<dbReference type="RefSeq" id="WP_109607573.1">
    <property type="nucleotide sequence ID" value="NZ_QGHA01000002.1"/>
</dbReference>
<dbReference type="CDD" id="cd07891">
    <property type="entry name" value="CYTH-like_CthTTM-like_1"/>
    <property type="match status" value="1"/>
</dbReference>
<protein>
    <submittedName>
        <fullName evidence="3">CYTH domain-containing protein</fullName>
    </submittedName>
</protein>